<evidence type="ECO:0000256" key="14">
    <source>
        <dbReference type="SAM" id="SignalP"/>
    </source>
</evidence>
<evidence type="ECO:0000256" key="9">
    <source>
        <dbReference type="ARBA" id="ARBA00023004"/>
    </source>
</evidence>
<dbReference type="GO" id="GO:0005576">
    <property type="term" value="C:extracellular region"/>
    <property type="evidence" value="ECO:0007669"/>
    <property type="project" value="UniProtKB-SubCell"/>
</dbReference>
<feature type="chain" id="PRO_5020533058" description="CFEM domain-containing protein" evidence="14">
    <location>
        <begin position="19"/>
        <end position="95"/>
    </location>
</feature>
<keyword evidence="12" id="KW-0325">Glycoprotein</keyword>
<evidence type="ECO:0000256" key="2">
    <source>
        <dbReference type="ARBA" id="ARBA00004613"/>
    </source>
</evidence>
<comment type="similarity">
    <text evidence="3">Belongs to the RBT5 family.</text>
</comment>
<proteinExistence type="inferred from homology"/>
<dbReference type="Pfam" id="PF05730">
    <property type="entry name" value="CFEM"/>
    <property type="match status" value="1"/>
</dbReference>
<dbReference type="GO" id="GO:0046872">
    <property type="term" value="F:metal ion binding"/>
    <property type="evidence" value="ECO:0007669"/>
    <property type="project" value="UniProtKB-KW"/>
</dbReference>
<dbReference type="InterPro" id="IPR008427">
    <property type="entry name" value="Extracellular_membr_CFEM_dom"/>
</dbReference>
<evidence type="ECO:0000313" key="17">
    <source>
        <dbReference type="Proteomes" id="UP000297245"/>
    </source>
</evidence>
<protein>
    <recommendedName>
        <fullName evidence="15">CFEM domain-containing protein</fullName>
    </recommendedName>
</protein>
<keyword evidence="7" id="KW-0479">Metal-binding</keyword>
<dbReference type="PANTHER" id="PTHR37928:SF2">
    <property type="entry name" value="GPI ANCHORED CFEM DOMAIN PROTEIN (AFU_ORTHOLOGUE AFUA_6G10580)"/>
    <property type="match status" value="1"/>
</dbReference>
<evidence type="ECO:0000259" key="15">
    <source>
        <dbReference type="PROSITE" id="PS52012"/>
    </source>
</evidence>
<dbReference type="Proteomes" id="UP000297245">
    <property type="component" value="Unassembled WGS sequence"/>
</dbReference>
<evidence type="ECO:0000256" key="5">
    <source>
        <dbReference type="ARBA" id="ARBA00022525"/>
    </source>
</evidence>
<keyword evidence="4" id="KW-1003">Cell membrane</keyword>
<evidence type="ECO:0000256" key="10">
    <source>
        <dbReference type="ARBA" id="ARBA00023136"/>
    </source>
</evidence>
<keyword evidence="9" id="KW-0408">Iron</keyword>
<keyword evidence="13" id="KW-0449">Lipoprotein</keyword>
<evidence type="ECO:0000256" key="8">
    <source>
        <dbReference type="ARBA" id="ARBA00022729"/>
    </source>
</evidence>
<keyword evidence="6" id="KW-0349">Heme</keyword>
<dbReference type="OrthoDB" id="3065412at2759"/>
<dbReference type="InterPro" id="IPR051735">
    <property type="entry name" value="CFEM_domain"/>
</dbReference>
<reference evidence="16 17" key="1">
    <citation type="journal article" date="2019" name="Nat. Ecol. Evol.">
        <title>Megaphylogeny resolves global patterns of mushroom evolution.</title>
        <authorList>
            <person name="Varga T."/>
            <person name="Krizsan K."/>
            <person name="Foldi C."/>
            <person name="Dima B."/>
            <person name="Sanchez-Garcia M."/>
            <person name="Sanchez-Ramirez S."/>
            <person name="Szollosi G.J."/>
            <person name="Szarkandi J.G."/>
            <person name="Papp V."/>
            <person name="Albert L."/>
            <person name="Andreopoulos W."/>
            <person name="Angelini C."/>
            <person name="Antonin V."/>
            <person name="Barry K.W."/>
            <person name="Bougher N.L."/>
            <person name="Buchanan P."/>
            <person name="Buyck B."/>
            <person name="Bense V."/>
            <person name="Catcheside P."/>
            <person name="Chovatia M."/>
            <person name="Cooper J."/>
            <person name="Damon W."/>
            <person name="Desjardin D."/>
            <person name="Finy P."/>
            <person name="Geml J."/>
            <person name="Haridas S."/>
            <person name="Hughes K."/>
            <person name="Justo A."/>
            <person name="Karasinski D."/>
            <person name="Kautmanova I."/>
            <person name="Kiss B."/>
            <person name="Kocsube S."/>
            <person name="Kotiranta H."/>
            <person name="LaButti K.M."/>
            <person name="Lechner B.E."/>
            <person name="Liimatainen K."/>
            <person name="Lipzen A."/>
            <person name="Lukacs Z."/>
            <person name="Mihaltcheva S."/>
            <person name="Morgado L.N."/>
            <person name="Niskanen T."/>
            <person name="Noordeloos M.E."/>
            <person name="Ohm R.A."/>
            <person name="Ortiz-Santana B."/>
            <person name="Ovrebo C."/>
            <person name="Racz N."/>
            <person name="Riley R."/>
            <person name="Savchenko A."/>
            <person name="Shiryaev A."/>
            <person name="Soop K."/>
            <person name="Spirin V."/>
            <person name="Szebenyi C."/>
            <person name="Tomsovsky M."/>
            <person name="Tulloss R.E."/>
            <person name="Uehling J."/>
            <person name="Grigoriev I.V."/>
            <person name="Vagvolgyi C."/>
            <person name="Papp T."/>
            <person name="Martin F.M."/>
            <person name="Miettinen O."/>
            <person name="Hibbett D.S."/>
            <person name="Nagy L.G."/>
        </authorList>
    </citation>
    <scope>NUCLEOTIDE SEQUENCE [LARGE SCALE GENOMIC DNA]</scope>
    <source>
        <strain evidence="16 17">CBS 962.96</strain>
    </source>
</reference>
<evidence type="ECO:0000313" key="16">
    <source>
        <dbReference type="EMBL" id="THU87225.1"/>
    </source>
</evidence>
<dbReference type="PROSITE" id="PS52012">
    <property type="entry name" value="CFEM"/>
    <property type="match status" value="1"/>
</dbReference>
<evidence type="ECO:0000256" key="4">
    <source>
        <dbReference type="ARBA" id="ARBA00022475"/>
    </source>
</evidence>
<keyword evidence="8 14" id="KW-0732">Signal</keyword>
<dbReference type="PANTHER" id="PTHR37928">
    <property type="entry name" value="CFEM DOMAIN PROTEIN (AFU_ORTHOLOGUE AFUA_6G14090)"/>
    <property type="match status" value="1"/>
</dbReference>
<keyword evidence="5" id="KW-0964">Secreted</keyword>
<dbReference type="GO" id="GO:0005886">
    <property type="term" value="C:plasma membrane"/>
    <property type="evidence" value="ECO:0007669"/>
    <property type="project" value="UniProtKB-SubCell"/>
</dbReference>
<evidence type="ECO:0000256" key="12">
    <source>
        <dbReference type="ARBA" id="ARBA00023180"/>
    </source>
</evidence>
<sequence>MRFSKALLLTALATASSASVLMWRRQDIPQCALKCRASTDPGGCDLDDSACLCKNEDFVTNVKECITDTCDADDVATSLEIIEAQCAAAGVPIDA</sequence>
<comment type="subcellular location">
    <subcellularLocation>
        <location evidence="1">Cell membrane</location>
        <topology evidence="1">Lipid-anchor</topology>
        <topology evidence="1">GPI-anchor</topology>
    </subcellularLocation>
    <subcellularLocation>
        <location evidence="2">Secreted</location>
    </subcellularLocation>
</comment>
<gene>
    <name evidence="16" type="ORF">K435DRAFT_782524</name>
</gene>
<evidence type="ECO:0000256" key="11">
    <source>
        <dbReference type="ARBA" id="ARBA00023157"/>
    </source>
</evidence>
<evidence type="ECO:0000256" key="7">
    <source>
        <dbReference type="ARBA" id="ARBA00022723"/>
    </source>
</evidence>
<dbReference type="AlphaFoldDB" id="A0A4V4HDK1"/>
<keyword evidence="11" id="KW-1015">Disulfide bond</keyword>
<keyword evidence="17" id="KW-1185">Reference proteome</keyword>
<dbReference type="SMART" id="SM00747">
    <property type="entry name" value="CFEM"/>
    <property type="match status" value="1"/>
</dbReference>
<accession>A0A4V4HDK1</accession>
<name>A0A4V4HDK1_DENBC</name>
<evidence type="ECO:0000256" key="6">
    <source>
        <dbReference type="ARBA" id="ARBA00022617"/>
    </source>
</evidence>
<organism evidence="16 17">
    <name type="scientific">Dendrothele bispora (strain CBS 962.96)</name>
    <dbReference type="NCBI Taxonomy" id="1314807"/>
    <lineage>
        <taxon>Eukaryota</taxon>
        <taxon>Fungi</taxon>
        <taxon>Dikarya</taxon>
        <taxon>Basidiomycota</taxon>
        <taxon>Agaricomycotina</taxon>
        <taxon>Agaricomycetes</taxon>
        <taxon>Agaricomycetidae</taxon>
        <taxon>Agaricales</taxon>
        <taxon>Agaricales incertae sedis</taxon>
        <taxon>Dendrothele</taxon>
    </lineage>
</organism>
<feature type="signal peptide" evidence="14">
    <location>
        <begin position="1"/>
        <end position="18"/>
    </location>
</feature>
<evidence type="ECO:0000256" key="3">
    <source>
        <dbReference type="ARBA" id="ARBA00010031"/>
    </source>
</evidence>
<keyword evidence="10" id="KW-0472">Membrane</keyword>
<dbReference type="EMBL" id="ML179458">
    <property type="protein sequence ID" value="THU87225.1"/>
    <property type="molecule type" value="Genomic_DNA"/>
</dbReference>
<feature type="domain" description="CFEM" evidence="15">
    <location>
        <begin position="1"/>
        <end position="95"/>
    </location>
</feature>
<evidence type="ECO:0000256" key="13">
    <source>
        <dbReference type="ARBA" id="ARBA00023288"/>
    </source>
</evidence>
<evidence type="ECO:0000256" key="1">
    <source>
        <dbReference type="ARBA" id="ARBA00004609"/>
    </source>
</evidence>